<feature type="domain" description="FAD/NAD(P)-binding" evidence="5">
    <location>
        <begin position="154"/>
        <end position="328"/>
    </location>
</feature>
<dbReference type="Proteomes" id="UP000198508">
    <property type="component" value="Unassembled WGS sequence"/>
</dbReference>
<sequence length="495" mass="54134">MGKPTGFLEYERRNGQITAPADRIQNFREFHGMLSWEEQRLQGARCMDCGVPFCQAGVTIGGMVSGCPLHNLVPEINDMVYRGNWEQAYIRLSRTHCLPEFTSRVCPALCESACTCGLHADPVSTRENERAVIEYAFAHGLVNARPPKVRTGKRVAVVGSGPAGLAAAIQLNRRGHSVTIYERNDRPGGLLRYGIPNMKLEKDVVDRRVRLMEESGIRFVCNTNIGKDVSGQELLKQYDRVLLACGAGTPRDIAVPGRDALGIWFAVDFLTMVTRRLLDSNFSGTPDEPVRGRRVLVIGGGDTGNDCVGTVIRLGASSVTQLEMMPKAPERCAQNNPWPEWPRVLKTDYGQEEAASVFGCDPRIYQTTVTGFKKDPKGNVCGARLVTLKPEKDETTGRVNMVPVEGSEKEIPADLVLIAAGFLGSEPSVAEAFGLKLDGRMNVATQADGYRTGNDRVFAAGDMRRGQSLVVWAIAEGREAAREVDESLMGYSNPV</sequence>
<dbReference type="GeneID" id="93280074"/>
<dbReference type="Pfam" id="PF07992">
    <property type="entry name" value="Pyr_redox_2"/>
    <property type="match status" value="2"/>
</dbReference>
<evidence type="ECO:0000313" key="8">
    <source>
        <dbReference type="Proteomes" id="UP000198508"/>
    </source>
</evidence>
<keyword evidence="2" id="KW-0560">Oxidoreductase</keyword>
<reference evidence="8" key="1">
    <citation type="submission" date="2016-10" db="EMBL/GenBank/DDBJ databases">
        <authorList>
            <person name="Varghese N."/>
            <person name="Submissions S."/>
        </authorList>
    </citation>
    <scope>NUCLEOTIDE SEQUENCE [LARGE SCALE GENOMIC DNA]</scope>
    <source>
        <strain evidence="8">NLAE-zl-G277</strain>
    </source>
</reference>
<evidence type="ECO:0000256" key="2">
    <source>
        <dbReference type="ARBA" id="ARBA00023002"/>
    </source>
</evidence>
<evidence type="ECO:0000256" key="4">
    <source>
        <dbReference type="ARBA" id="ARBA00029440"/>
    </source>
</evidence>
<dbReference type="Pfam" id="PF14691">
    <property type="entry name" value="Fer4_20"/>
    <property type="match status" value="1"/>
</dbReference>
<dbReference type="GO" id="GO:0051536">
    <property type="term" value="F:iron-sulfur cluster binding"/>
    <property type="evidence" value="ECO:0007669"/>
    <property type="project" value="InterPro"/>
</dbReference>
<dbReference type="GO" id="GO:0006537">
    <property type="term" value="P:glutamate biosynthetic process"/>
    <property type="evidence" value="ECO:0007669"/>
    <property type="project" value="UniProtKB-KW"/>
</dbReference>
<dbReference type="PANTHER" id="PTHR43100">
    <property type="entry name" value="GLUTAMATE SYNTHASE [NADPH] SMALL CHAIN"/>
    <property type="match status" value="1"/>
</dbReference>
<evidence type="ECO:0000259" key="6">
    <source>
        <dbReference type="Pfam" id="PF14691"/>
    </source>
</evidence>
<keyword evidence="1" id="KW-0028">Amino-acid biosynthesis</keyword>
<dbReference type="PANTHER" id="PTHR43100:SF1">
    <property type="entry name" value="GLUTAMATE SYNTHASE [NADPH] SMALL CHAIN"/>
    <property type="match status" value="1"/>
</dbReference>
<gene>
    <name evidence="7" type="ORF">SAMN05216313_101379</name>
</gene>
<dbReference type="InterPro" id="IPR028261">
    <property type="entry name" value="DPD_II"/>
</dbReference>
<evidence type="ECO:0000259" key="5">
    <source>
        <dbReference type="Pfam" id="PF07992"/>
    </source>
</evidence>
<dbReference type="InterPro" id="IPR009051">
    <property type="entry name" value="Helical_ferredxn"/>
</dbReference>
<dbReference type="SUPFAM" id="SSF46548">
    <property type="entry name" value="alpha-helical ferredoxin"/>
    <property type="match status" value="1"/>
</dbReference>
<dbReference type="InterPro" id="IPR006005">
    <property type="entry name" value="Glut_synth_ssu1"/>
</dbReference>
<keyword evidence="3" id="KW-0314">Glutamate biosynthesis</keyword>
<dbReference type="NCBIfam" id="TIGR01317">
    <property type="entry name" value="GOGAT_sm_gam"/>
    <property type="match status" value="1"/>
</dbReference>
<accession>A0A1I0B852</accession>
<dbReference type="AlphaFoldDB" id="A0A1I0B852"/>
<dbReference type="InterPro" id="IPR036188">
    <property type="entry name" value="FAD/NAD-bd_sf"/>
</dbReference>
<proteinExistence type="predicted"/>
<dbReference type="Gene3D" id="3.40.50.720">
    <property type="entry name" value="NAD(P)-binding Rossmann-like Domain"/>
    <property type="match status" value="1"/>
</dbReference>
<dbReference type="Gene3D" id="3.50.50.60">
    <property type="entry name" value="FAD/NAD(P)-binding domain"/>
    <property type="match status" value="1"/>
</dbReference>
<dbReference type="GO" id="GO:0016639">
    <property type="term" value="F:oxidoreductase activity, acting on the CH-NH2 group of donors, NAD or NADP as acceptor"/>
    <property type="evidence" value="ECO:0007669"/>
    <property type="project" value="InterPro"/>
</dbReference>
<feature type="domain" description="Dihydroprymidine dehydrogenase" evidence="6">
    <location>
        <begin position="23"/>
        <end position="139"/>
    </location>
</feature>
<keyword evidence="8" id="KW-1185">Reference proteome</keyword>
<feature type="domain" description="FAD/NAD(P)-binding" evidence="5">
    <location>
        <begin position="399"/>
        <end position="477"/>
    </location>
</feature>
<name>A0A1I0B852_9FIRM</name>
<dbReference type="PRINTS" id="PR00419">
    <property type="entry name" value="ADXRDTASE"/>
</dbReference>
<evidence type="ECO:0000256" key="3">
    <source>
        <dbReference type="ARBA" id="ARBA00023164"/>
    </source>
</evidence>
<dbReference type="InterPro" id="IPR023753">
    <property type="entry name" value="FAD/NAD-binding_dom"/>
</dbReference>
<dbReference type="Gene3D" id="1.10.1060.10">
    <property type="entry name" value="Alpha-helical ferredoxin"/>
    <property type="match status" value="1"/>
</dbReference>
<dbReference type="EMBL" id="FOIM01000001">
    <property type="protein sequence ID" value="SET02590.1"/>
    <property type="molecule type" value="Genomic_DNA"/>
</dbReference>
<evidence type="ECO:0000256" key="1">
    <source>
        <dbReference type="ARBA" id="ARBA00022605"/>
    </source>
</evidence>
<dbReference type="STRING" id="460384.SAMN05216313_101379"/>
<dbReference type="RefSeq" id="WP_092360610.1">
    <property type="nucleotide sequence ID" value="NZ_DAINWJ010000017.1"/>
</dbReference>
<organism evidence="7 8">
    <name type="scientific">Enterocloster lavalensis</name>
    <dbReference type="NCBI Taxonomy" id="460384"/>
    <lineage>
        <taxon>Bacteria</taxon>
        <taxon>Bacillati</taxon>
        <taxon>Bacillota</taxon>
        <taxon>Clostridia</taxon>
        <taxon>Lachnospirales</taxon>
        <taxon>Lachnospiraceae</taxon>
        <taxon>Enterocloster</taxon>
    </lineage>
</organism>
<protein>
    <submittedName>
        <fullName evidence="7">Glutamate synthase (NADPH/NADH) small chain</fullName>
    </submittedName>
</protein>
<comment type="pathway">
    <text evidence="4">Amino-acid biosynthesis.</text>
</comment>
<evidence type="ECO:0000313" key="7">
    <source>
        <dbReference type="EMBL" id="SET02590.1"/>
    </source>
</evidence>
<dbReference type="InterPro" id="IPR051394">
    <property type="entry name" value="Glutamate_Synthase"/>
</dbReference>
<dbReference type="SUPFAM" id="SSF51971">
    <property type="entry name" value="Nucleotide-binding domain"/>
    <property type="match status" value="1"/>
</dbReference>